<dbReference type="NCBIfam" id="TIGR01891">
    <property type="entry name" value="amidohydrolases"/>
    <property type="match status" value="1"/>
</dbReference>
<keyword evidence="1 4" id="KW-0378">Hydrolase</keyword>
<dbReference type="Gene3D" id="3.40.630.10">
    <property type="entry name" value="Zn peptidases"/>
    <property type="match status" value="1"/>
</dbReference>
<name>A0A7S8HCT5_9HYPH</name>
<organism evidence="4 5">
    <name type="scientific">Kaustia mangrovi</name>
    <dbReference type="NCBI Taxonomy" id="2593653"/>
    <lineage>
        <taxon>Bacteria</taxon>
        <taxon>Pseudomonadati</taxon>
        <taxon>Pseudomonadota</taxon>
        <taxon>Alphaproteobacteria</taxon>
        <taxon>Hyphomicrobiales</taxon>
        <taxon>Parvibaculaceae</taxon>
        <taxon>Kaustia</taxon>
    </lineage>
</organism>
<dbReference type="AlphaFoldDB" id="A0A7S8HCT5"/>
<keyword evidence="5" id="KW-1185">Reference proteome</keyword>
<keyword evidence="2" id="KW-0479">Metal-binding</keyword>
<dbReference type="Gene3D" id="3.30.70.360">
    <property type="match status" value="1"/>
</dbReference>
<dbReference type="GO" id="GO:0019877">
    <property type="term" value="P:diaminopimelate biosynthetic process"/>
    <property type="evidence" value="ECO:0007669"/>
    <property type="project" value="UniProtKB-ARBA"/>
</dbReference>
<dbReference type="Proteomes" id="UP000593594">
    <property type="component" value="Chromosome"/>
</dbReference>
<evidence type="ECO:0000259" key="3">
    <source>
        <dbReference type="Pfam" id="PF07687"/>
    </source>
</evidence>
<evidence type="ECO:0000313" key="5">
    <source>
        <dbReference type="Proteomes" id="UP000593594"/>
    </source>
</evidence>
<feature type="domain" description="Peptidase M20 dimerisation" evidence="3">
    <location>
        <begin position="189"/>
        <end position="261"/>
    </location>
</feature>
<feature type="binding site" evidence="2">
    <location>
        <position position="105"/>
    </location>
    <ligand>
        <name>Mn(2+)</name>
        <dbReference type="ChEBI" id="CHEBI:29035"/>
        <label>2</label>
    </ligand>
</feature>
<dbReference type="PANTHER" id="PTHR11014">
    <property type="entry name" value="PEPTIDASE M20 FAMILY MEMBER"/>
    <property type="match status" value="1"/>
</dbReference>
<dbReference type="FunFam" id="3.30.70.360:FF:000001">
    <property type="entry name" value="N-acetyldiaminopimelate deacetylase"/>
    <property type="match status" value="1"/>
</dbReference>
<reference evidence="4 5" key="1">
    <citation type="submission" date="2020-06" db="EMBL/GenBank/DDBJ databases">
        <title>Genome sequence of 2 isolates from Red Sea Mangroves.</title>
        <authorList>
            <person name="Sefrji F."/>
            <person name="Michoud G."/>
            <person name="Merlino G."/>
            <person name="Daffonchio D."/>
        </authorList>
    </citation>
    <scope>NUCLEOTIDE SEQUENCE [LARGE SCALE GENOMIC DNA]</scope>
    <source>
        <strain evidence="4 5">R1DC25</strain>
    </source>
</reference>
<dbReference type="PIRSF" id="PIRSF005962">
    <property type="entry name" value="Pept_M20D_amidohydro"/>
    <property type="match status" value="1"/>
</dbReference>
<dbReference type="KEGG" id="kmn:HW532_14470"/>
<dbReference type="GO" id="GO:0050118">
    <property type="term" value="F:N-acetyldiaminopimelate deacetylase activity"/>
    <property type="evidence" value="ECO:0007669"/>
    <property type="project" value="UniProtKB-ARBA"/>
</dbReference>
<feature type="binding site" evidence="2">
    <location>
        <position position="363"/>
    </location>
    <ligand>
        <name>Mn(2+)</name>
        <dbReference type="ChEBI" id="CHEBI:29035"/>
        <label>2</label>
    </ligand>
</feature>
<feature type="binding site" evidence="2">
    <location>
        <position position="139"/>
    </location>
    <ligand>
        <name>Mn(2+)</name>
        <dbReference type="ChEBI" id="CHEBI:29035"/>
        <label>2</label>
    </ligand>
</feature>
<proteinExistence type="predicted"/>
<dbReference type="PANTHER" id="PTHR11014:SF63">
    <property type="entry name" value="METALLOPEPTIDASE, PUTATIVE (AFU_ORTHOLOGUE AFUA_6G09600)-RELATED"/>
    <property type="match status" value="1"/>
</dbReference>
<dbReference type="InterPro" id="IPR011650">
    <property type="entry name" value="Peptidase_M20_dimer"/>
</dbReference>
<feature type="binding site" evidence="2">
    <location>
        <position position="165"/>
    </location>
    <ligand>
        <name>Mn(2+)</name>
        <dbReference type="ChEBI" id="CHEBI:29035"/>
        <label>2</label>
    </ligand>
</feature>
<dbReference type="SUPFAM" id="SSF53187">
    <property type="entry name" value="Zn-dependent exopeptidases"/>
    <property type="match status" value="1"/>
</dbReference>
<dbReference type="InterPro" id="IPR017439">
    <property type="entry name" value="Amidohydrolase"/>
</dbReference>
<comment type="cofactor">
    <cofactor evidence="2">
        <name>Mn(2+)</name>
        <dbReference type="ChEBI" id="CHEBI:29035"/>
    </cofactor>
    <text evidence="2">The Mn(2+) ion enhances activity.</text>
</comment>
<dbReference type="RefSeq" id="WP_213161148.1">
    <property type="nucleotide sequence ID" value="NZ_CP058214.1"/>
</dbReference>
<evidence type="ECO:0000256" key="2">
    <source>
        <dbReference type="PIRSR" id="PIRSR005962-1"/>
    </source>
</evidence>
<gene>
    <name evidence="4" type="ORF">HW532_14470</name>
</gene>
<dbReference type="GO" id="GO:0046872">
    <property type="term" value="F:metal ion binding"/>
    <property type="evidence" value="ECO:0007669"/>
    <property type="project" value="UniProtKB-KW"/>
</dbReference>
<dbReference type="CDD" id="cd05666">
    <property type="entry name" value="M20_Acy1-like"/>
    <property type="match status" value="1"/>
</dbReference>
<accession>A0A7S8HCT5</accession>
<dbReference type="Pfam" id="PF01546">
    <property type="entry name" value="Peptidase_M20"/>
    <property type="match status" value="1"/>
</dbReference>
<feature type="binding site" evidence="2">
    <location>
        <position position="103"/>
    </location>
    <ligand>
        <name>Mn(2+)</name>
        <dbReference type="ChEBI" id="CHEBI:29035"/>
        <label>2</label>
    </ligand>
</feature>
<dbReference type="InterPro" id="IPR002933">
    <property type="entry name" value="Peptidase_M20"/>
</dbReference>
<dbReference type="EMBL" id="CP058214">
    <property type="protein sequence ID" value="QPC43784.1"/>
    <property type="molecule type" value="Genomic_DNA"/>
</dbReference>
<keyword evidence="2" id="KW-0464">Manganese</keyword>
<sequence length="396" mass="43038">MTETNAKTYFDAHRDELVDWRHELHRNPELAFEEHWTADFLADKLQSFGYEVDRGLGGTGVVATWGSGNGPVVGLRADMDALPIDEQTNLAYASTKPGKMHACGHDGHMTMLLAAAKYFAEQARPEDGTVRFIFQPAEEGYAGADRMIRDGLFERFPCDAVYGLHNWPGLETGAFAARVGPQMAAYDIFEIKLTGQGAHAAMPHLGRDMLLAASHLATQLQSIVSRSIDPQDTAVVSVTQIHGGDAWNVLPPEVVLRGCTRHFTPQAQDLVEARMGEICRGVATAFGIEVALDYRRTYPPTVNSAEETETSLEAARALVGAEHVSDTLPASMASEDFAFMLKEKPGCYIWLGAGSTEGGKLLHSPSYDFNDDILTLGAAYWVEIARHGLGALKSAA</sequence>
<dbReference type="Pfam" id="PF07687">
    <property type="entry name" value="M20_dimer"/>
    <property type="match status" value="1"/>
</dbReference>
<evidence type="ECO:0000313" key="4">
    <source>
        <dbReference type="EMBL" id="QPC43784.1"/>
    </source>
</evidence>
<dbReference type="SUPFAM" id="SSF55031">
    <property type="entry name" value="Bacterial exopeptidase dimerisation domain"/>
    <property type="match status" value="1"/>
</dbReference>
<protein>
    <submittedName>
        <fullName evidence="4">Amidohydrolase</fullName>
    </submittedName>
</protein>
<dbReference type="InterPro" id="IPR036264">
    <property type="entry name" value="Bact_exopeptidase_dim_dom"/>
</dbReference>
<evidence type="ECO:0000256" key="1">
    <source>
        <dbReference type="ARBA" id="ARBA00022801"/>
    </source>
</evidence>